<evidence type="ECO:0000313" key="3">
    <source>
        <dbReference type="Proteomes" id="UP001178507"/>
    </source>
</evidence>
<dbReference type="AlphaFoldDB" id="A0AA36IS88"/>
<keyword evidence="1" id="KW-0732">Signal</keyword>
<keyword evidence="3" id="KW-1185">Reference proteome</keyword>
<organism evidence="2 3">
    <name type="scientific">Effrenium voratum</name>
    <dbReference type="NCBI Taxonomy" id="2562239"/>
    <lineage>
        <taxon>Eukaryota</taxon>
        <taxon>Sar</taxon>
        <taxon>Alveolata</taxon>
        <taxon>Dinophyceae</taxon>
        <taxon>Suessiales</taxon>
        <taxon>Symbiodiniaceae</taxon>
        <taxon>Effrenium</taxon>
    </lineage>
</organism>
<evidence type="ECO:0000256" key="1">
    <source>
        <dbReference type="SAM" id="SignalP"/>
    </source>
</evidence>
<reference evidence="2" key="1">
    <citation type="submission" date="2023-08" db="EMBL/GenBank/DDBJ databases">
        <authorList>
            <person name="Chen Y."/>
            <person name="Shah S."/>
            <person name="Dougan E. K."/>
            <person name="Thang M."/>
            <person name="Chan C."/>
        </authorList>
    </citation>
    <scope>NUCLEOTIDE SEQUENCE</scope>
</reference>
<dbReference type="Proteomes" id="UP001178507">
    <property type="component" value="Unassembled WGS sequence"/>
</dbReference>
<feature type="signal peptide" evidence="1">
    <location>
        <begin position="1"/>
        <end position="17"/>
    </location>
</feature>
<evidence type="ECO:0000313" key="2">
    <source>
        <dbReference type="EMBL" id="CAJ1392583.1"/>
    </source>
</evidence>
<feature type="chain" id="PRO_5041227359" evidence="1">
    <location>
        <begin position="18"/>
        <end position="284"/>
    </location>
</feature>
<proteinExistence type="predicted"/>
<accession>A0AA36IS88</accession>
<comment type="caution">
    <text evidence="2">The sequence shown here is derived from an EMBL/GenBank/DDBJ whole genome shotgun (WGS) entry which is preliminary data.</text>
</comment>
<dbReference type="EMBL" id="CAUJNA010002358">
    <property type="protein sequence ID" value="CAJ1392583.1"/>
    <property type="molecule type" value="Genomic_DNA"/>
</dbReference>
<gene>
    <name evidence="2" type="ORF">EVOR1521_LOCUS17641</name>
</gene>
<sequence>MMFGRLALLAGLSLAAGEVCANCEQVSLLQSKTDQKTQRSHSIVVKGPDPSGGTASQSLAPTCAEGFNAAYLKCLGGANNYLMLLVTNDDDTKAYCAYTGGWAQTPENYPDHSACFASPGESEALFFDSASQTLLNWDKETIVSGPLKQDYTSLSCTGQGDAPCKSTVENKYARQLTKEGGKPWKDVPAGGEYSFSWDPSDGYIGVTTKTPQTIYSMYIKNNLGSSSSSGLSADVPCSKDSSVEWQAKNFPVKGLDGGCQKDNDDYWMAFGSGEITICFPGVAC</sequence>
<name>A0AA36IS88_9DINO</name>
<protein>
    <submittedName>
        <fullName evidence="2">Uncharacterized protein</fullName>
    </submittedName>
</protein>